<reference evidence="2 3" key="1">
    <citation type="submission" date="2024-11" db="EMBL/GenBank/DDBJ databases">
        <title>Adaptive evolution of stress response genes in parasites aligns with host niche diversity.</title>
        <authorList>
            <person name="Hahn C."/>
            <person name="Resl P."/>
        </authorList>
    </citation>
    <scope>NUCLEOTIDE SEQUENCE [LARGE SCALE GENOMIC DNA]</scope>
    <source>
        <strain evidence="2">EGGRZ-B1_66</strain>
        <tissue evidence="2">Body</tissue>
    </source>
</reference>
<feature type="region of interest" description="Disordered" evidence="1">
    <location>
        <begin position="1"/>
        <end position="21"/>
    </location>
</feature>
<evidence type="ECO:0000313" key="3">
    <source>
        <dbReference type="Proteomes" id="UP001626550"/>
    </source>
</evidence>
<feature type="compositionally biased region" description="Polar residues" evidence="1">
    <location>
        <begin position="53"/>
        <end position="64"/>
    </location>
</feature>
<proteinExistence type="predicted"/>
<dbReference type="Proteomes" id="UP001626550">
    <property type="component" value="Unassembled WGS sequence"/>
</dbReference>
<feature type="region of interest" description="Disordered" evidence="1">
    <location>
        <begin position="47"/>
        <end position="66"/>
    </location>
</feature>
<keyword evidence="3" id="KW-1185">Reference proteome</keyword>
<accession>A0ABD2QCG4</accession>
<feature type="region of interest" description="Disordered" evidence="1">
    <location>
        <begin position="83"/>
        <end position="102"/>
    </location>
</feature>
<protein>
    <submittedName>
        <fullName evidence="2">Uncharacterized protein</fullName>
    </submittedName>
</protein>
<gene>
    <name evidence="2" type="ORF">Ciccas_004119</name>
</gene>
<evidence type="ECO:0000313" key="2">
    <source>
        <dbReference type="EMBL" id="KAL3317223.1"/>
    </source>
</evidence>
<dbReference type="AlphaFoldDB" id="A0ABD2QCG4"/>
<evidence type="ECO:0000256" key="1">
    <source>
        <dbReference type="SAM" id="MobiDB-lite"/>
    </source>
</evidence>
<organism evidence="2 3">
    <name type="scientific">Cichlidogyrus casuarinus</name>
    <dbReference type="NCBI Taxonomy" id="1844966"/>
    <lineage>
        <taxon>Eukaryota</taxon>
        <taxon>Metazoa</taxon>
        <taxon>Spiralia</taxon>
        <taxon>Lophotrochozoa</taxon>
        <taxon>Platyhelminthes</taxon>
        <taxon>Monogenea</taxon>
        <taxon>Monopisthocotylea</taxon>
        <taxon>Dactylogyridea</taxon>
        <taxon>Ancyrocephalidae</taxon>
        <taxon>Cichlidogyrus</taxon>
    </lineage>
</organism>
<name>A0ABD2QCG4_9PLAT</name>
<sequence length="315" mass="35955">MKSKQEKKNSNFLCFSGGPPSTIYDYGPAVRDYEAIEYLRQSIQRASLERNQSKAQRKSLSGVPSDNRKARTLSWISKLGNLKKSSNSDKGSARASDSDSGFYAKSQESPYINYHEHVMPVPTEEVIQKMVKDYVDKVYAPLPRPTSQQVCADSSLPPIFARPRRASEAIYQNQAQVNQYSKLRTSYRNYAPQPPIPKRSYQFRQSQRSVNFRPDATVYRQEHMTPEKKIYNVDVDPNSVMVRSNSWSPLNNATMVSSFVPFLPCGHKCLCCERESYMTRDFDQNDIIEEDEDQLTSISANVYSKQKSSKFSAAI</sequence>
<comment type="caution">
    <text evidence="2">The sequence shown here is derived from an EMBL/GenBank/DDBJ whole genome shotgun (WGS) entry which is preliminary data.</text>
</comment>
<dbReference type="EMBL" id="JBJKFK010000412">
    <property type="protein sequence ID" value="KAL3317223.1"/>
    <property type="molecule type" value="Genomic_DNA"/>
</dbReference>